<dbReference type="RefSeq" id="WP_353475212.1">
    <property type="nucleotide sequence ID" value="NZ_CP123385.1"/>
</dbReference>
<evidence type="ECO:0000313" key="11">
    <source>
        <dbReference type="EMBL" id="XCC96346.1"/>
    </source>
</evidence>
<feature type="transmembrane region" description="Helical" evidence="9">
    <location>
        <begin position="88"/>
        <end position="110"/>
    </location>
</feature>
<keyword evidence="2 9" id="KW-0813">Transport</keyword>
<evidence type="ECO:0000256" key="1">
    <source>
        <dbReference type="ARBA" id="ARBA00004429"/>
    </source>
</evidence>
<organism evidence="11">
    <name type="scientific">Alloyangia sp. H15</name>
    <dbReference type="NCBI Taxonomy" id="3029062"/>
    <lineage>
        <taxon>Bacteria</taxon>
        <taxon>Pseudomonadati</taxon>
        <taxon>Pseudomonadota</taxon>
        <taxon>Alphaproteobacteria</taxon>
        <taxon>Rhodobacterales</taxon>
        <taxon>Roseobacteraceae</taxon>
        <taxon>Alloyangia</taxon>
    </lineage>
</organism>
<keyword evidence="6 9" id="KW-1133">Transmembrane helix</keyword>
<comment type="similarity">
    <text evidence="8 9">Belongs to the TRAP transporter small permease family.</text>
</comment>
<evidence type="ECO:0000259" key="10">
    <source>
        <dbReference type="Pfam" id="PF04290"/>
    </source>
</evidence>
<evidence type="ECO:0000256" key="8">
    <source>
        <dbReference type="ARBA" id="ARBA00038436"/>
    </source>
</evidence>
<name>A0AAU8APA9_9RHOB</name>
<keyword evidence="7 9" id="KW-0472">Membrane</keyword>
<gene>
    <name evidence="11" type="ORF">PVT71_16785</name>
</gene>
<accession>A0AAU8APA9</accession>
<dbReference type="Pfam" id="PF04290">
    <property type="entry name" value="DctQ"/>
    <property type="match status" value="1"/>
</dbReference>
<evidence type="ECO:0000256" key="6">
    <source>
        <dbReference type="ARBA" id="ARBA00022989"/>
    </source>
</evidence>
<dbReference type="GO" id="GO:0015740">
    <property type="term" value="P:C4-dicarboxylate transport"/>
    <property type="evidence" value="ECO:0007669"/>
    <property type="project" value="TreeGrafter"/>
</dbReference>
<evidence type="ECO:0000256" key="9">
    <source>
        <dbReference type="RuleBase" id="RU369079"/>
    </source>
</evidence>
<proteinExistence type="inferred from homology"/>
<feature type="transmembrane region" description="Helical" evidence="9">
    <location>
        <begin position="136"/>
        <end position="161"/>
    </location>
</feature>
<dbReference type="EMBL" id="CP123385">
    <property type="protein sequence ID" value="XCC96346.1"/>
    <property type="molecule type" value="Genomic_DNA"/>
</dbReference>
<dbReference type="AlphaFoldDB" id="A0AAU8APA9"/>
<reference evidence="11" key="1">
    <citation type="submission" date="2023-02" db="EMBL/GenBank/DDBJ databases">
        <title>Description and genomic characterization of Salipiger bruguierae sp. nov., isolated from the sediment of mangrove plant Bruguiera sexangula.</title>
        <authorList>
            <person name="Long M."/>
        </authorList>
    </citation>
    <scope>NUCLEOTIDE SEQUENCE</scope>
    <source>
        <strain evidence="11">H15</strain>
    </source>
</reference>
<keyword evidence="5 9" id="KW-0812">Transmembrane</keyword>
<comment type="function">
    <text evidence="9">Part of the tripartite ATP-independent periplasmic (TRAP) transport system.</text>
</comment>
<dbReference type="InterPro" id="IPR007387">
    <property type="entry name" value="TRAP_DctQ"/>
</dbReference>
<comment type="subcellular location">
    <subcellularLocation>
        <location evidence="1 9">Cell inner membrane</location>
        <topology evidence="1 9">Multi-pass membrane protein</topology>
    </subcellularLocation>
</comment>
<dbReference type="PANTHER" id="PTHR35011:SF10">
    <property type="entry name" value="TRAP TRANSPORTER SMALL PERMEASE PROTEIN"/>
    <property type="match status" value="1"/>
</dbReference>
<sequence length="195" mass="20599">MTSLLGIARGLALALALVAGAAVALLAVLIVVDIAGRDVFGVSLQGTDELGGYVLAFVGSLGLSLTLLNRGHPRIDIFLRLFPERLRAGLHVLAQASIAGLGLFMTWHAWGELAETIRFGAVTNTPLQTPLWVPQAIWVAGTGFFAAVACLTTVHGLWLLFTDRSAVEAAYGPPTVDEEVGHYVDHGEETLHAGH</sequence>
<dbReference type="GO" id="GO:0022857">
    <property type="term" value="F:transmembrane transporter activity"/>
    <property type="evidence" value="ECO:0007669"/>
    <property type="project" value="UniProtKB-UniRule"/>
</dbReference>
<protein>
    <recommendedName>
        <fullName evidence="9">TRAP transporter small permease protein</fullName>
    </recommendedName>
</protein>
<comment type="subunit">
    <text evidence="9">The complex comprises the extracytoplasmic solute receptor protein and the two transmembrane proteins.</text>
</comment>
<dbReference type="PANTHER" id="PTHR35011">
    <property type="entry name" value="2,3-DIKETO-L-GULONATE TRAP TRANSPORTER SMALL PERMEASE PROTEIN YIAM"/>
    <property type="match status" value="1"/>
</dbReference>
<dbReference type="InterPro" id="IPR055348">
    <property type="entry name" value="DctQ"/>
</dbReference>
<evidence type="ECO:0000256" key="4">
    <source>
        <dbReference type="ARBA" id="ARBA00022519"/>
    </source>
</evidence>
<evidence type="ECO:0000256" key="5">
    <source>
        <dbReference type="ARBA" id="ARBA00022692"/>
    </source>
</evidence>
<feature type="transmembrane region" description="Helical" evidence="9">
    <location>
        <begin position="50"/>
        <end position="68"/>
    </location>
</feature>
<evidence type="ECO:0000256" key="2">
    <source>
        <dbReference type="ARBA" id="ARBA00022448"/>
    </source>
</evidence>
<keyword evidence="3" id="KW-1003">Cell membrane</keyword>
<evidence type="ECO:0000256" key="3">
    <source>
        <dbReference type="ARBA" id="ARBA00022475"/>
    </source>
</evidence>
<evidence type="ECO:0000256" key="7">
    <source>
        <dbReference type="ARBA" id="ARBA00023136"/>
    </source>
</evidence>
<keyword evidence="4 9" id="KW-0997">Cell inner membrane</keyword>
<dbReference type="GO" id="GO:0005886">
    <property type="term" value="C:plasma membrane"/>
    <property type="evidence" value="ECO:0007669"/>
    <property type="project" value="UniProtKB-SubCell"/>
</dbReference>
<feature type="transmembrane region" description="Helical" evidence="9">
    <location>
        <begin position="12"/>
        <end position="30"/>
    </location>
</feature>
<feature type="domain" description="Tripartite ATP-independent periplasmic transporters DctQ component" evidence="10">
    <location>
        <begin position="26"/>
        <end position="154"/>
    </location>
</feature>